<evidence type="ECO:0000313" key="2">
    <source>
        <dbReference type="EMBL" id="CAF4453490.1"/>
    </source>
</evidence>
<sequence>MTTIVSPTTKPAKPKNEQAASAATNDTPITEEELKKKETPITISDVLRLKKATNGKNNSIKNSTILR</sequence>
<evidence type="ECO:0000256" key="1">
    <source>
        <dbReference type="SAM" id="MobiDB-lite"/>
    </source>
</evidence>
<proteinExistence type="predicted"/>
<dbReference type="Proteomes" id="UP000663868">
    <property type="component" value="Unassembled WGS sequence"/>
</dbReference>
<dbReference type="AlphaFoldDB" id="A0A820SIC1"/>
<gene>
    <name evidence="2" type="ORF">KXQ929_LOCUS54093</name>
</gene>
<evidence type="ECO:0000313" key="3">
    <source>
        <dbReference type="Proteomes" id="UP000663868"/>
    </source>
</evidence>
<accession>A0A820SIC1</accession>
<organism evidence="2 3">
    <name type="scientific">Adineta steineri</name>
    <dbReference type="NCBI Taxonomy" id="433720"/>
    <lineage>
        <taxon>Eukaryota</taxon>
        <taxon>Metazoa</taxon>
        <taxon>Spiralia</taxon>
        <taxon>Gnathifera</taxon>
        <taxon>Rotifera</taxon>
        <taxon>Eurotatoria</taxon>
        <taxon>Bdelloidea</taxon>
        <taxon>Adinetida</taxon>
        <taxon>Adinetidae</taxon>
        <taxon>Adineta</taxon>
    </lineage>
</organism>
<feature type="compositionally biased region" description="Polar residues" evidence="1">
    <location>
        <begin position="18"/>
        <end position="28"/>
    </location>
</feature>
<reference evidence="2" key="1">
    <citation type="submission" date="2021-02" db="EMBL/GenBank/DDBJ databases">
        <authorList>
            <person name="Nowell W R."/>
        </authorList>
    </citation>
    <scope>NUCLEOTIDE SEQUENCE</scope>
</reference>
<dbReference type="EMBL" id="CAJOBB010031811">
    <property type="protein sequence ID" value="CAF4453490.1"/>
    <property type="molecule type" value="Genomic_DNA"/>
</dbReference>
<protein>
    <submittedName>
        <fullName evidence="2">Uncharacterized protein</fullName>
    </submittedName>
</protein>
<feature type="region of interest" description="Disordered" evidence="1">
    <location>
        <begin position="1"/>
        <end position="40"/>
    </location>
</feature>
<name>A0A820SIC1_9BILA</name>
<comment type="caution">
    <text evidence="2">The sequence shown here is derived from an EMBL/GenBank/DDBJ whole genome shotgun (WGS) entry which is preliminary data.</text>
</comment>